<protein>
    <submittedName>
        <fullName evidence="2">Uncharacterized protein</fullName>
    </submittedName>
</protein>
<evidence type="ECO:0000256" key="1">
    <source>
        <dbReference type="SAM" id="Phobius"/>
    </source>
</evidence>
<keyword evidence="3" id="KW-1185">Reference proteome</keyword>
<dbReference type="RefSeq" id="WP_023938191.1">
    <property type="nucleotide sequence ID" value="NZ_LS483447.1"/>
</dbReference>
<dbReference type="KEGG" id="pcre:NCTC12858_00455"/>
<feature type="transmembrane region" description="Helical" evidence="1">
    <location>
        <begin position="61"/>
        <end position="78"/>
    </location>
</feature>
<keyword evidence="1" id="KW-1133">Transmembrane helix</keyword>
<accession>A0A2X4PVT7</accession>
<name>A0A2X4PVT7_9PORP</name>
<dbReference type="AlphaFoldDB" id="A0A2X4PVT7"/>
<sequence length="195" mass="22051">MEERDLTPQESLRVIQNMMDQTRRNIEHRSSRPCLIWGYTATAISLLVFFLYPHWGNDANFLWLAIPVVGGLLSWFFLKKGNRRHIPKTQMDKLLDVVWGVMGTNVILLGFIPMQGEILSIVLILIGAATAITAFGADVELLKYSSIFGMTMGYALMILSLPIALKVLIFAITFFLMHCIPGHIMAFQIKRNTHA</sequence>
<evidence type="ECO:0000313" key="3">
    <source>
        <dbReference type="Proteomes" id="UP000249300"/>
    </source>
</evidence>
<evidence type="ECO:0000313" key="2">
    <source>
        <dbReference type="EMBL" id="SQH72629.1"/>
    </source>
</evidence>
<feature type="transmembrane region" description="Helical" evidence="1">
    <location>
        <begin position="94"/>
        <end position="112"/>
    </location>
</feature>
<proteinExistence type="predicted"/>
<feature type="transmembrane region" description="Helical" evidence="1">
    <location>
        <begin position="118"/>
        <end position="142"/>
    </location>
</feature>
<organism evidence="2 3">
    <name type="scientific">Porphyromonas crevioricanis</name>
    <dbReference type="NCBI Taxonomy" id="393921"/>
    <lineage>
        <taxon>Bacteria</taxon>
        <taxon>Pseudomonadati</taxon>
        <taxon>Bacteroidota</taxon>
        <taxon>Bacteroidia</taxon>
        <taxon>Bacteroidales</taxon>
        <taxon>Porphyromonadaceae</taxon>
        <taxon>Porphyromonas</taxon>
    </lineage>
</organism>
<feature type="transmembrane region" description="Helical" evidence="1">
    <location>
        <begin position="34"/>
        <end position="55"/>
    </location>
</feature>
<dbReference type="Proteomes" id="UP000249300">
    <property type="component" value="Chromosome 1"/>
</dbReference>
<gene>
    <name evidence="2" type="ORF">NCTC12858_00455</name>
</gene>
<keyword evidence="1" id="KW-0812">Transmembrane</keyword>
<reference evidence="2 3" key="1">
    <citation type="submission" date="2018-06" db="EMBL/GenBank/DDBJ databases">
        <authorList>
            <consortium name="Pathogen Informatics"/>
            <person name="Doyle S."/>
        </authorList>
    </citation>
    <scope>NUCLEOTIDE SEQUENCE [LARGE SCALE GENOMIC DNA]</scope>
    <source>
        <strain evidence="2 3">NCTC12858</strain>
    </source>
</reference>
<keyword evidence="1" id="KW-0472">Membrane</keyword>
<dbReference type="EMBL" id="LS483447">
    <property type="protein sequence ID" value="SQH72629.1"/>
    <property type="molecule type" value="Genomic_DNA"/>
</dbReference>